<organism evidence="1 2">
    <name type="scientific">Haloferax volcanii (strain ATCC 29605 / DSM 3757 / JCM 8879 / NBRC 14742 / NCIMB 2012 / VKM B-1768 / DS2)</name>
    <name type="common">Halobacterium volcanii</name>
    <dbReference type="NCBI Taxonomy" id="309800"/>
    <lineage>
        <taxon>Archaea</taxon>
        <taxon>Methanobacteriati</taxon>
        <taxon>Methanobacteriota</taxon>
        <taxon>Stenosarchaea group</taxon>
        <taxon>Halobacteria</taxon>
        <taxon>Halobacteriales</taxon>
        <taxon>Haloferacaceae</taxon>
        <taxon>Haloferax</taxon>
    </lineage>
</organism>
<reference evidence="1 2" key="1">
    <citation type="journal article" date="2010" name="PLoS ONE">
        <title>The complete genome sequence of Haloferax volcanii DS2, a model archaeon.</title>
        <authorList>
            <person name="Hartman A.L."/>
            <person name="Norais C."/>
            <person name="Badger J.H."/>
            <person name="Delmas S."/>
            <person name="Haldenby S."/>
            <person name="Madupu R."/>
            <person name="Robinson J."/>
            <person name="Khouri H."/>
            <person name="Ren Q."/>
            <person name="Lowe T.M."/>
            <person name="Maupin-Furlow J."/>
            <person name="Pohlschroder M."/>
            <person name="Daniels C."/>
            <person name="Pfeiffer F."/>
            <person name="Allers T."/>
            <person name="Eisen J.A."/>
        </authorList>
    </citation>
    <scope>NUCLEOTIDE SEQUENCE [LARGE SCALE GENOMIC DNA]</scope>
    <source>
        <strain evidence="2">ATCC 29605 / DSM 3757 / JCM 8879 / NBRC 14742 / NCIMB 2012 / VKM B-1768 / DS2</strain>
    </source>
</reference>
<evidence type="ECO:0000313" key="1">
    <source>
        <dbReference type="EMBL" id="ADE01663.1"/>
    </source>
</evidence>
<dbReference type="AlphaFoldDB" id="D4GQY6"/>
<dbReference type="Proteomes" id="UP000008243">
    <property type="component" value="Plasmid pHV4"/>
</dbReference>
<gene>
    <name evidence="1" type="ordered locus">HVO_A0308</name>
</gene>
<protein>
    <submittedName>
        <fullName evidence="1">Uncharacterized protein</fullName>
    </submittedName>
</protein>
<accession>D4GQY6</accession>
<geneLocation type="plasmid" evidence="1 2">
    <name>pHV4</name>
</geneLocation>
<keyword evidence="2" id="KW-1185">Reference proteome</keyword>
<dbReference type="EMBL" id="CP001955">
    <property type="protein sequence ID" value="ADE01663.1"/>
    <property type="molecule type" value="Genomic_DNA"/>
</dbReference>
<dbReference type="EnsemblBacteria" id="ADE01663">
    <property type="protein sequence ID" value="ADE01663"/>
    <property type="gene ID" value="HVO_A0308"/>
</dbReference>
<keyword evidence="1" id="KW-0614">Plasmid</keyword>
<evidence type="ECO:0000313" key="2">
    <source>
        <dbReference type="Proteomes" id="UP000008243"/>
    </source>
</evidence>
<dbReference type="HOGENOM" id="CLU_2313728_0_0_2"/>
<dbReference type="KEGG" id="hvo:HVO_A0308"/>
<proteinExistence type="predicted"/>
<name>D4GQY6_HALVD</name>
<sequence length="99" mass="11207">MADGFRDLLNSLHERGYSTISRDEGYDKEASGVVPLNQEDCREKPSGWRRFLPQIYDAGDIDLVPSDIRYIVEAHGFRVEPVGRDADSLTVLIQPDLDQ</sequence>